<dbReference type="InterPro" id="IPR007312">
    <property type="entry name" value="Phosphoesterase"/>
</dbReference>
<dbReference type="SUPFAM" id="SSF53649">
    <property type="entry name" value="Alkaline phosphatase-like"/>
    <property type="match status" value="1"/>
</dbReference>
<keyword evidence="2" id="KW-0732">Signal</keyword>
<feature type="chain" id="PRO_5012743983" evidence="2">
    <location>
        <begin position="21"/>
        <end position="541"/>
    </location>
</feature>
<reference evidence="4" key="1">
    <citation type="submission" date="2017-09" db="EMBL/GenBank/DDBJ databases">
        <title>FDA dAtabase for Regulatory Grade micrObial Sequences (FDA-ARGOS): Supporting development and validation of Infectious Disease Dx tests.</title>
        <authorList>
            <person name="Minogue T."/>
            <person name="Wolcott M."/>
            <person name="Wasieloski L."/>
            <person name="Aguilar W."/>
            <person name="Moore D."/>
            <person name="Tallon L."/>
            <person name="Sadzewicz L."/>
            <person name="Ott S."/>
            <person name="Zhao X."/>
            <person name="Nagaraj S."/>
            <person name="Vavikolanu K."/>
            <person name="Aluvathingal J."/>
            <person name="Nadendla S."/>
            <person name="Sichtig H."/>
        </authorList>
    </citation>
    <scope>NUCLEOTIDE SEQUENCE [LARGE SCALE GENOMIC DNA]</scope>
    <source>
        <strain evidence="4">FDAARGOS_390</strain>
    </source>
</reference>
<dbReference type="CDD" id="cd16013">
    <property type="entry name" value="AcpA"/>
    <property type="match status" value="1"/>
</dbReference>
<dbReference type="PANTHER" id="PTHR31956:SF1">
    <property type="entry name" value="NON-SPECIFIC PHOSPHOLIPASE C1"/>
    <property type="match status" value="1"/>
</dbReference>
<organism evidence="3 4">
    <name type="scientific">Burkholderia gladioli</name>
    <name type="common">Pseudomonas marginata</name>
    <name type="synonym">Phytomonas marginata</name>
    <dbReference type="NCBI Taxonomy" id="28095"/>
    <lineage>
        <taxon>Bacteria</taxon>
        <taxon>Pseudomonadati</taxon>
        <taxon>Pseudomonadota</taxon>
        <taxon>Betaproteobacteria</taxon>
        <taxon>Burkholderiales</taxon>
        <taxon>Burkholderiaceae</taxon>
        <taxon>Burkholderia</taxon>
    </lineage>
</organism>
<evidence type="ECO:0000313" key="4">
    <source>
        <dbReference type="Proteomes" id="UP000220629"/>
    </source>
</evidence>
<dbReference type="Pfam" id="PF04185">
    <property type="entry name" value="Phosphoesterase"/>
    <property type="match status" value="1"/>
</dbReference>
<name>A0A2A7S6E1_BURGA</name>
<dbReference type="AlphaFoldDB" id="A0A2A7S6E1"/>
<protein>
    <submittedName>
        <fullName evidence="3">Acid phosphatase</fullName>
    </submittedName>
</protein>
<accession>A0A2A7S6E1</accession>
<dbReference type="PROSITE" id="PS51257">
    <property type="entry name" value="PROKAR_LIPOPROTEIN"/>
    <property type="match status" value="1"/>
</dbReference>
<sequence>MKKTLTRVTPFALAAAAFLAGCGGDDVTTAPSGGNTTTTPPAAQTLSSVKNIVVIYAENRSFDNLYGAFPGANGTANVKAADALQLDRDGTALATLPKIWGGLTAAGVTPAVTEAMTANLPNQPFAIDDPKGFNTALNVTTRDLYHRFYENQMQINGGKNNMFAAWADSGGLVMGHYNTDSSKLPLWKIAQQYTLADNFFMGAFGGSFLNHQYLICACAPFYPNANTSPASKSISAVNADGVSLTVDTANSPASALNGAPKFVNSGNLTPDFFAVNTMQPPYQPSGNKAPSTDPLLADPSVATTLPPQTATNIGDLLSAANVSWAWYSGAFGAALTASQGGTPAAAADGTTIAKANFQYHHQPFNYFKNLAPGTTARATHVLDGGINGTEFIKAIDAGTLPAVSFYKPQGNLNEHAGYTDVASGDAHIADVISHLQKSPQWNNMVVVVTYDENGGFWDHVAPPKGDRWGPGTRIPALVISPYAKKGFVDHTQYDTASILRFITRRYNLPKLDGIKQRDDALVKNGGTAMGDLTNTLTLSTN</sequence>
<dbReference type="Proteomes" id="UP000220629">
    <property type="component" value="Unassembled WGS sequence"/>
</dbReference>
<evidence type="ECO:0000256" key="1">
    <source>
        <dbReference type="ARBA" id="ARBA00022801"/>
    </source>
</evidence>
<evidence type="ECO:0000313" key="3">
    <source>
        <dbReference type="EMBL" id="PEH38790.1"/>
    </source>
</evidence>
<evidence type="ECO:0000256" key="2">
    <source>
        <dbReference type="SAM" id="SignalP"/>
    </source>
</evidence>
<comment type="caution">
    <text evidence="3">The sequence shown here is derived from an EMBL/GenBank/DDBJ whole genome shotgun (WGS) entry which is preliminary data.</text>
</comment>
<feature type="signal peptide" evidence="2">
    <location>
        <begin position="1"/>
        <end position="20"/>
    </location>
</feature>
<keyword evidence="1" id="KW-0378">Hydrolase</keyword>
<dbReference type="InterPro" id="IPR017768">
    <property type="entry name" value="AcpA"/>
</dbReference>
<proteinExistence type="predicted"/>
<dbReference type="NCBIfam" id="TIGR03397">
    <property type="entry name" value="acid_phos_Burk"/>
    <property type="match status" value="1"/>
</dbReference>
<dbReference type="Gene3D" id="3.40.720.10">
    <property type="entry name" value="Alkaline Phosphatase, subunit A"/>
    <property type="match status" value="2"/>
</dbReference>
<gene>
    <name evidence="3" type="ORF">CRM94_31115</name>
</gene>
<dbReference type="RefSeq" id="WP_098154182.1">
    <property type="nucleotide sequence ID" value="NZ_CADEQH010000004.1"/>
</dbReference>
<dbReference type="GO" id="GO:0003993">
    <property type="term" value="F:acid phosphatase activity"/>
    <property type="evidence" value="ECO:0007669"/>
    <property type="project" value="InterPro"/>
</dbReference>
<dbReference type="PANTHER" id="PTHR31956">
    <property type="entry name" value="NON-SPECIFIC PHOSPHOLIPASE C4-RELATED"/>
    <property type="match status" value="1"/>
</dbReference>
<dbReference type="EMBL" id="PDDY01000004">
    <property type="protein sequence ID" value="PEH38790.1"/>
    <property type="molecule type" value="Genomic_DNA"/>
</dbReference>
<dbReference type="InterPro" id="IPR017850">
    <property type="entry name" value="Alkaline_phosphatase_core_sf"/>
</dbReference>